<reference evidence="3" key="1">
    <citation type="submission" date="2022-01" db="EMBL/GenBank/DDBJ databases">
        <authorList>
            <person name="Jo J.-H."/>
            <person name="Im W.-T."/>
        </authorList>
    </citation>
    <scope>NUCLEOTIDE SEQUENCE</scope>
    <source>
        <strain evidence="3">I2-34</strain>
    </source>
</reference>
<dbReference type="InterPro" id="IPR050564">
    <property type="entry name" value="F420-G6PD/mer"/>
</dbReference>
<keyword evidence="4" id="KW-1185">Reference proteome</keyword>
<feature type="domain" description="Luciferase-like" evidence="2">
    <location>
        <begin position="12"/>
        <end position="306"/>
    </location>
</feature>
<dbReference type="Pfam" id="PF00296">
    <property type="entry name" value="Bac_luciferase"/>
    <property type="match status" value="1"/>
</dbReference>
<dbReference type="Gene3D" id="3.20.20.30">
    <property type="entry name" value="Luciferase-like domain"/>
    <property type="match status" value="1"/>
</dbReference>
<organism evidence="3 4">
    <name type="scientific">Arthrobacter hankyongi</name>
    <dbReference type="NCBI Taxonomy" id="2904801"/>
    <lineage>
        <taxon>Bacteria</taxon>
        <taxon>Bacillati</taxon>
        <taxon>Actinomycetota</taxon>
        <taxon>Actinomycetes</taxon>
        <taxon>Micrococcales</taxon>
        <taxon>Micrococcaceae</taxon>
        <taxon>Arthrobacter</taxon>
    </lineage>
</organism>
<dbReference type="PANTHER" id="PTHR43244">
    <property type="match status" value="1"/>
</dbReference>
<dbReference type="RefSeq" id="WP_237822711.1">
    <property type="nucleotide sequence ID" value="NZ_JAKLTQ010000013.1"/>
</dbReference>
<dbReference type="EMBL" id="JAKLTQ010000013">
    <property type="protein sequence ID" value="MCG2623421.1"/>
    <property type="molecule type" value="Genomic_DNA"/>
</dbReference>
<evidence type="ECO:0000313" key="3">
    <source>
        <dbReference type="EMBL" id="MCG2623421.1"/>
    </source>
</evidence>
<sequence>MKILVNIASDGFDGFLTRVKAAEDAGLYGVGVGDTPHFRDPYVSLAAAAAATSRIRLGTAVTNAVTRHPAALAAGVSALDDLSGGRAFLGIGAGDSAAHHRGLRPSKLAELRESIAAVRDLFAGGTARFGGKDVGAQFTTGQVPVVLAAGGPGSLRLAGEIADTVLIGGGIDQVNVSTAIGAVRDGEAAAGRRPGSVGIWIVARTAIAPSLEEGYESVKVVLSVAGNHALRADLASGRVPAELAEPARAYCERYSFAHHGTAGDNPNVALYESLGLREYLLERLAVIGTGEQVAAAYGRLMDIGVEGVLVPAVAEDSLQLIQRLGDEVVPRVGTGSESLVD</sequence>
<name>A0ABS9LA00_9MICC</name>
<dbReference type="CDD" id="cd01097">
    <property type="entry name" value="Tetrahydromethanopterin_reductase"/>
    <property type="match status" value="1"/>
</dbReference>
<dbReference type="InterPro" id="IPR036661">
    <property type="entry name" value="Luciferase-like_sf"/>
</dbReference>
<evidence type="ECO:0000256" key="1">
    <source>
        <dbReference type="ARBA" id="ARBA00023002"/>
    </source>
</evidence>
<protein>
    <submittedName>
        <fullName evidence="3">LLM class flavin-dependent oxidoreductase</fullName>
    </submittedName>
</protein>
<dbReference type="PANTHER" id="PTHR43244:SF1">
    <property type="entry name" value="5,10-METHYLENETETRAHYDROMETHANOPTERIN REDUCTASE"/>
    <property type="match status" value="1"/>
</dbReference>
<dbReference type="InterPro" id="IPR011251">
    <property type="entry name" value="Luciferase-like_dom"/>
</dbReference>
<dbReference type="Proteomes" id="UP001165368">
    <property type="component" value="Unassembled WGS sequence"/>
</dbReference>
<proteinExistence type="predicted"/>
<evidence type="ECO:0000313" key="4">
    <source>
        <dbReference type="Proteomes" id="UP001165368"/>
    </source>
</evidence>
<accession>A0ABS9LA00</accession>
<evidence type="ECO:0000259" key="2">
    <source>
        <dbReference type="Pfam" id="PF00296"/>
    </source>
</evidence>
<gene>
    <name evidence="3" type="ORF">LVY72_16105</name>
</gene>
<dbReference type="SUPFAM" id="SSF51679">
    <property type="entry name" value="Bacterial luciferase-like"/>
    <property type="match status" value="1"/>
</dbReference>
<keyword evidence="1" id="KW-0560">Oxidoreductase</keyword>
<comment type="caution">
    <text evidence="3">The sequence shown here is derived from an EMBL/GenBank/DDBJ whole genome shotgun (WGS) entry which is preliminary data.</text>
</comment>